<protein>
    <submittedName>
        <fullName evidence="3">Uncharacterized protein</fullName>
    </submittedName>
</protein>
<dbReference type="Gene3D" id="3.40.50.1820">
    <property type="entry name" value="alpha/beta hydrolase"/>
    <property type="match status" value="1"/>
</dbReference>
<feature type="chain" id="PRO_5041261197" evidence="2">
    <location>
        <begin position="25"/>
        <end position="158"/>
    </location>
</feature>
<comment type="similarity">
    <text evidence="1">Belongs to the peptidase S10 family.</text>
</comment>
<dbReference type="PANTHER" id="PTHR11802:SF235">
    <property type="entry name" value="SERINE CARBOXYPEPTIDASE-LIKE 33"/>
    <property type="match status" value="1"/>
</dbReference>
<dbReference type="GO" id="GO:0005773">
    <property type="term" value="C:vacuole"/>
    <property type="evidence" value="ECO:0007669"/>
    <property type="project" value="TreeGrafter"/>
</dbReference>
<dbReference type="InterPro" id="IPR029058">
    <property type="entry name" value="AB_hydrolase_fold"/>
</dbReference>
<proteinExistence type="inferred from homology"/>
<reference evidence="3" key="1">
    <citation type="submission" date="2022-03" db="EMBL/GenBank/DDBJ databases">
        <title>A functionally conserved STORR gene fusion in Papaver species that diverged 16.8 million years ago.</title>
        <authorList>
            <person name="Catania T."/>
        </authorList>
    </citation>
    <scope>NUCLEOTIDE SEQUENCE</scope>
    <source>
        <strain evidence="3">S-191538</strain>
    </source>
</reference>
<keyword evidence="2" id="KW-0732">Signal</keyword>
<dbReference type="PRINTS" id="PR00724">
    <property type="entry name" value="CRBOXYPTASEC"/>
</dbReference>
<evidence type="ECO:0000256" key="1">
    <source>
        <dbReference type="ARBA" id="ARBA00009431"/>
    </source>
</evidence>
<dbReference type="SUPFAM" id="SSF53474">
    <property type="entry name" value="alpha/beta-Hydrolases"/>
    <property type="match status" value="1"/>
</dbReference>
<dbReference type="AlphaFoldDB" id="A0AA41V8B7"/>
<name>A0AA41V8B7_PAPNU</name>
<dbReference type="EMBL" id="JAJJMA010075620">
    <property type="protein sequence ID" value="MCL7028098.1"/>
    <property type="molecule type" value="Genomic_DNA"/>
</dbReference>
<accession>A0AA41V8B7</accession>
<dbReference type="Proteomes" id="UP001177140">
    <property type="component" value="Unassembled WGS sequence"/>
</dbReference>
<dbReference type="GO" id="GO:0006508">
    <property type="term" value="P:proteolysis"/>
    <property type="evidence" value="ECO:0007669"/>
    <property type="project" value="InterPro"/>
</dbReference>
<feature type="signal peptide" evidence="2">
    <location>
        <begin position="1"/>
        <end position="24"/>
    </location>
</feature>
<dbReference type="Pfam" id="PF00450">
    <property type="entry name" value="Peptidase_S10"/>
    <property type="match status" value="1"/>
</dbReference>
<dbReference type="InterPro" id="IPR001563">
    <property type="entry name" value="Peptidase_S10"/>
</dbReference>
<sequence length="158" mass="17449">MASKSKVDAWVILQLSVLFCLSSCFIESQQQQESDRVINLLPGQPSSDTNISHFSGYITVNEDHGRALFYWFFEAQTLPSKKPLLLWLNGGPGCSSVGYGAAIELGPLRVNQNGDGLDFNNFSWNKEANLLFVESPVGVGFSYTNTSTDLTQLNDEFV</sequence>
<dbReference type="PANTHER" id="PTHR11802">
    <property type="entry name" value="SERINE PROTEASE FAMILY S10 SERINE CARBOXYPEPTIDASE"/>
    <property type="match status" value="1"/>
</dbReference>
<keyword evidence="4" id="KW-1185">Reference proteome</keyword>
<evidence type="ECO:0000256" key="2">
    <source>
        <dbReference type="SAM" id="SignalP"/>
    </source>
</evidence>
<feature type="non-terminal residue" evidence="3">
    <location>
        <position position="1"/>
    </location>
</feature>
<evidence type="ECO:0000313" key="4">
    <source>
        <dbReference type="Proteomes" id="UP001177140"/>
    </source>
</evidence>
<dbReference type="GO" id="GO:0004185">
    <property type="term" value="F:serine-type carboxypeptidase activity"/>
    <property type="evidence" value="ECO:0007669"/>
    <property type="project" value="InterPro"/>
</dbReference>
<evidence type="ECO:0000313" key="3">
    <source>
        <dbReference type="EMBL" id="MCL7028098.1"/>
    </source>
</evidence>
<gene>
    <name evidence="3" type="ORF">MKW94_017608</name>
</gene>
<organism evidence="3 4">
    <name type="scientific">Papaver nudicaule</name>
    <name type="common">Iceland poppy</name>
    <dbReference type="NCBI Taxonomy" id="74823"/>
    <lineage>
        <taxon>Eukaryota</taxon>
        <taxon>Viridiplantae</taxon>
        <taxon>Streptophyta</taxon>
        <taxon>Embryophyta</taxon>
        <taxon>Tracheophyta</taxon>
        <taxon>Spermatophyta</taxon>
        <taxon>Magnoliopsida</taxon>
        <taxon>Ranunculales</taxon>
        <taxon>Papaveraceae</taxon>
        <taxon>Papaveroideae</taxon>
        <taxon>Papaver</taxon>
    </lineage>
</organism>
<comment type="caution">
    <text evidence="3">The sequence shown here is derived from an EMBL/GenBank/DDBJ whole genome shotgun (WGS) entry which is preliminary data.</text>
</comment>